<keyword evidence="5 7" id="KW-1133">Transmembrane helix</keyword>
<proteinExistence type="inferred from homology"/>
<keyword evidence="4 7" id="KW-0812">Transmembrane</keyword>
<dbReference type="Pfam" id="PF01757">
    <property type="entry name" value="Acyl_transf_3"/>
    <property type="match status" value="1"/>
</dbReference>
<feature type="transmembrane region" description="Helical" evidence="7">
    <location>
        <begin position="149"/>
        <end position="169"/>
    </location>
</feature>
<protein>
    <recommendedName>
        <fullName evidence="8">Acyltransferase 3 domain-containing protein</fullName>
    </recommendedName>
</protein>
<feature type="transmembrane region" description="Helical" evidence="7">
    <location>
        <begin position="315"/>
        <end position="334"/>
    </location>
</feature>
<gene>
    <name evidence="9" type="ORF">E7101_12580</name>
</gene>
<feature type="transmembrane region" description="Helical" evidence="7">
    <location>
        <begin position="201"/>
        <end position="218"/>
    </location>
</feature>
<dbReference type="PANTHER" id="PTHR40074">
    <property type="entry name" value="O-ACETYLTRANSFERASE WECH"/>
    <property type="match status" value="1"/>
</dbReference>
<evidence type="ECO:0000313" key="10">
    <source>
        <dbReference type="Proteomes" id="UP000806522"/>
    </source>
</evidence>
<dbReference type="Proteomes" id="UP000806522">
    <property type="component" value="Unassembled WGS sequence"/>
</dbReference>
<dbReference type="GO" id="GO:0016413">
    <property type="term" value="F:O-acetyltransferase activity"/>
    <property type="evidence" value="ECO:0007669"/>
    <property type="project" value="TreeGrafter"/>
</dbReference>
<feature type="transmembrane region" description="Helical" evidence="7">
    <location>
        <begin position="82"/>
        <end position="100"/>
    </location>
</feature>
<feature type="transmembrane region" description="Helical" evidence="7">
    <location>
        <begin position="120"/>
        <end position="137"/>
    </location>
</feature>
<name>A0A9D5SCG5_XYLRU</name>
<sequence length="385" mass="44077">MTKRIVWIDWLRTIACLMVLLEHSAEPYVFNEDVQILTESDAWWVGIFYSMMAPCVALFVVASSYLQIPLHYSTGEFFKHRIARVFVPLVIWSLIYAFIWGNPMENLGNLLLNFNYEAGHLWFVYMLLGLYLLMPILSPWAERVSKRELQFYLLVCFATTLIPIVRILVSDGDMVVWGPSGVPNTTEYPLWGVASWNRYGLFYYISGFVGYVLLGLYMRRFAGYGTRAKVATLALLCWILGFTICLIWVMAIVYGLASNGFPVNGPTEMIVLIEKPFLHDEICVYLMTVGLLFLFRMIRADGWFYQRVILQISKVGYGIFLSHMIILSILSEWFRDALGIGTDGLLGVFTTPLQIILTAMFSLTISTIVCILIQRIPKYGKWIVG</sequence>
<keyword evidence="3" id="KW-1003">Cell membrane</keyword>
<comment type="caution">
    <text evidence="9">The sequence shown here is derived from an EMBL/GenBank/DDBJ whole genome shotgun (WGS) entry which is preliminary data.</text>
</comment>
<reference evidence="9" key="1">
    <citation type="submission" date="2019-04" db="EMBL/GenBank/DDBJ databases">
        <title>Evolution of Biomass-Degrading Anaerobic Consortia Revealed by Metagenomics.</title>
        <authorList>
            <person name="Peng X."/>
        </authorList>
    </citation>
    <scope>NUCLEOTIDE SEQUENCE</scope>
    <source>
        <strain evidence="9">SIG140</strain>
    </source>
</reference>
<dbReference type="EMBL" id="SUYC01000016">
    <property type="protein sequence ID" value="MBE6271760.1"/>
    <property type="molecule type" value="Genomic_DNA"/>
</dbReference>
<evidence type="ECO:0000256" key="5">
    <source>
        <dbReference type="ARBA" id="ARBA00022989"/>
    </source>
</evidence>
<dbReference type="GO" id="GO:0005886">
    <property type="term" value="C:plasma membrane"/>
    <property type="evidence" value="ECO:0007669"/>
    <property type="project" value="UniProtKB-SubCell"/>
</dbReference>
<evidence type="ECO:0000256" key="2">
    <source>
        <dbReference type="ARBA" id="ARBA00007400"/>
    </source>
</evidence>
<comment type="subcellular location">
    <subcellularLocation>
        <location evidence="1">Cell membrane</location>
        <topology evidence="1">Multi-pass membrane protein</topology>
    </subcellularLocation>
</comment>
<evidence type="ECO:0000313" key="9">
    <source>
        <dbReference type="EMBL" id="MBE6271760.1"/>
    </source>
</evidence>
<dbReference type="AlphaFoldDB" id="A0A9D5SCG5"/>
<dbReference type="PANTHER" id="PTHR40074:SF2">
    <property type="entry name" value="O-ACETYLTRANSFERASE WECH"/>
    <property type="match status" value="1"/>
</dbReference>
<feature type="domain" description="Acyltransferase 3" evidence="8">
    <location>
        <begin position="6"/>
        <end position="369"/>
    </location>
</feature>
<evidence type="ECO:0000256" key="1">
    <source>
        <dbReference type="ARBA" id="ARBA00004651"/>
    </source>
</evidence>
<evidence type="ECO:0000256" key="4">
    <source>
        <dbReference type="ARBA" id="ARBA00022692"/>
    </source>
</evidence>
<keyword evidence="6 7" id="KW-0472">Membrane</keyword>
<dbReference type="GO" id="GO:0009246">
    <property type="term" value="P:enterobacterial common antigen biosynthetic process"/>
    <property type="evidence" value="ECO:0007669"/>
    <property type="project" value="TreeGrafter"/>
</dbReference>
<evidence type="ECO:0000256" key="6">
    <source>
        <dbReference type="ARBA" id="ARBA00023136"/>
    </source>
</evidence>
<evidence type="ECO:0000259" key="8">
    <source>
        <dbReference type="Pfam" id="PF01757"/>
    </source>
</evidence>
<feature type="transmembrane region" description="Helical" evidence="7">
    <location>
        <begin position="41"/>
        <end position="61"/>
    </location>
</feature>
<feature type="transmembrane region" description="Helical" evidence="7">
    <location>
        <begin position="277"/>
        <end position="295"/>
    </location>
</feature>
<dbReference type="InterPro" id="IPR002656">
    <property type="entry name" value="Acyl_transf_3_dom"/>
</dbReference>
<organism evidence="9 10">
    <name type="scientific">Xylanibacter ruminicola</name>
    <name type="common">Prevotella ruminicola</name>
    <dbReference type="NCBI Taxonomy" id="839"/>
    <lineage>
        <taxon>Bacteria</taxon>
        <taxon>Pseudomonadati</taxon>
        <taxon>Bacteroidota</taxon>
        <taxon>Bacteroidia</taxon>
        <taxon>Bacteroidales</taxon>
        <taxon>Prevotellaceae</taxon>
        <taxon>Xylanibacter</taxon>
    </lineage>
</organism>
<feature type="transmembrane region" description="Helical" evidence="7">
    <location>
        <begin position="230"/>
        <end position="257"/>
    </location>
</feature>
<evidence type="ECO:0000256" key="7">
    <source>
        <dbReference type="SAM" id="Phobius"/>
    </source>
</evidence>
<accession>A0A9D5SCG5</accession>
<evidence type="ECO:0000256" key="3">
    <source>
        <dbReference type="ARBA" id="ARBA00022475"/>
    </source>
</evidence>
<comment type="similarity">
    <text evidence="2">Belongs to the acyltransferase 3 family.</text>
</comment>
<feature type="transmembrane region" description="Helical" evidence="7">
    <location>
        <begin position="354"/>
        <end position="373"/>
    </location>
</feature>